<keyword evidence="1 2" id="KW-0238">DNA-binding</keyword>
<evidence type="ECO:0000313" key="6">
    <source>
        <dbReference type="Proteomes" id="UP001629432"/>
    </source>
</evidence>
<dbReference type="SUPFAM" id="SSF48498">
    <property type="entry name" value="Tetracyclin repressor-like, C-terminal domain"/>
    <property type="match status" value="1"/>
</dbReference>
<feature type="domain" description="HTH tetR-type" evidence="4">
    <location>
        <begin position="26"/>
        <end position="86"/>
    </location>
</feature>
<dbReference type="InterPro" id="IPR036271">
    <property type="entry name" value="Tet_transcr_reg_TetR-rel_C_sf"/>
</dbReference>
<evidence type="ECO:0000256" key="1">
    <source>
        <dbReference type="ARBA" id="ARBA00023125"/>
    </source>
</evidence>
<dbReference type="PANTHER" id="PTHR30055:SF235">
    <property type="entry name" value="TRANSCRIPTIONAL REGULATORY PROTEIN"/>
    <property type="match status" value="1"/>
</dbReference>
<dbReference type="InterPro" id="IPR001647">
    <property type="entry name" value="HTH_TetR"/>
</dbReference>
<proteinExistence type="predicted"/>
<dbReference type="Pfam" id="PF00440">
    <property type="entry name" value="TetR_N"/>
    <property type="match status" value="1"/>
</dbReference>
<gene>
    <name evidence="5" type="ORF">PQQ63_15455</name>
</gene>
<feature type="region of interest" description="Disordered" evidence="3">
    <location>
        <begin position="1"/>
        <end position="21"/>
    </location>
</feature>
<dbReference type="PANTHER" id="PTHR30055">
    <property type="entry name" value="HTH-TYPE TRANSCRIPTIONAL REGULATOR RUTR"/>
    <property type="match status" value="1"/>
</dbReference>
<dbReference type="SUPFAM" id="SSF46689">
    <property type="entry name" value="Homeodomain-like"/>
    <property type="match status" value="1"/>
</dbReference>
<comment type="caution">
    <text evidence="5">The sequence shown here is derived from an EMBL/GenBank/DDBJ whole genome shotgun (WGS) entry which is preliminary data.</text>
</comment>
<keyword evidence="6" id="KW-1185">Reference proteome</keyword>
<name>A0ABW9DSV6_9BURK</name>
<reference evidence="5 6" key="1">
    <citation type="journal article" date="2024" name="Chem. Sci.">
        <title>Discovery of megapolipeptins by genome mining of a Burkholderiales bacteria collection.</title>
        <authorList>
            <person name="Paulo B.S."/>
            <person name="Recchia M.J.J."/>
            <person name="Lee S."/>
            <person name="Fergusson C.H."/>
            <person name="Romanowski S.B."/>
            <person name="Hernandez A."/>
            <person name="Krull N."/>
            <person name="Liu D.Y."/>
            <person name="Cavanagh H."/>
            <person name="Bos A."/>
            <person name="Gray C.A."/>
            <person name="Murphy B.T."/>
            <person name="Linington R.G."/>
            <person name="Eustaquio A.S."/>
        </authorList>
    </citation>
    <scope>NUCLEOTIDE SEQUENCE [LARGE SCALE GENOMIC DNA]</scope>
    <source>
        <strain evidence="5 6">RL17-338-BIC-A</strain>
    </source>
</reference>
<dbReference type="RefSeq" id="WP_408234378.1">
    <property type="nucleotide sequence ID" value="NZ_JAQQCF010000012.1"/>
</dbReference>
<evidence type="ECO:0000259" key="4">
    <source>
        <dbReference type="PROSITE" id="PS50977"/>
    </source>
</evidence>
<accession>A0ABW9DSV6</accession>
<dbReference type="PROSITE" id="PS50977">
    <property type="entry name" value="HTH_TETR_2"/>
    <property type="match status" value="1"/>
</dbReference>
<dbReference type="Proteomes" id="UP001629432">
    <property type="component" value="Unassembled WGS sequence"/>
</dbReference>
<dbReference type="EMBL" id="JAQQCF010000012">
    <property type="protein sequence ID" value="MFM0638097.1"/>
    <property type="molecule type" value="Genomic_DNA"/>
</dbReference>
<evidence type="ECO:0000256" key="2">
    <source>
        <dbReference type="PROSITE-ProRule" id="PRU00335"/>
    </source>
</evidence>
<feature type="DNA-binding region" description="H-T-H motif" evidence="2">
    <location>
        <begin position="49"/>
        <end position="68"/>
    </location>
</feature>
<evidence type="ECO:0000256" key="3">
    <source>
        <dbReference type="SAM" id="MobiDB-lite"/>
    </source>
</evidence>
<dbReference type="InterPro" id="IPR050109">
    <property type="entry name" value="HTH-type_TetR-like_transc_reg"/>
</dbReference>
<organism evidence="5 6">
    <name type="scientific">Paraburkholderia metrosideri</name>
    <dbReference type="NCBI Taxonomy" id="580937"/>
    <lineage>
        <taxon>Bacteria</taxon>
        <taxon>Pseudomonadati</taxon>
        <taxon>Pseudomonadota</taxon>
        <taxon>Betaproteobacteria</taxon>
        <taxon>Burkholderiales</taxon>
        <taxon>Burkholderiaceae</taxon>
        <taxon>Paraburkholderia</taxon>
    </lineage>
</organism>
<dbReference type="Gene3D" id="1.10.357.10">
    <property type="entry name" value="Tetracycline Repressor, domain 2"/>
    <property type="match status" value="1"/>
</dbReference>
<dbReference type="InterPro" id="IPR009057">
    <property type="entry name" value="Homeodomain-like_sf"/>
</dbReference>
<dbReference type="PRINTS" id="PR00455">
    <property type="entry name" value="HTHTETR"/>
</dbReference>
<evidence type="ECO:0000313" key="5">
    <source>
        <dbReference type="EMBL" id="MFM0638097.1"/>
    </source>
</evidence>
<protein>
    <submittedName>
        <fullName evidence="5">TetR/AcrR family transcriptional regulator</fullName>
    </submittedName>
</protein>
<sequence length="221" mass="24550">MNSVTSEFPKPTEKKRTRGRPTYTASVGADVLLRSARQTFAKQGFAASSVREIAREAGVDPALISHHFGSKDELWVAVVEQIAQQAAPVIEATCHLRSSHVGARERVEQAMRFFIDLVFDEPDVGMFFSTAATEEGKRLNTLIEHLVRPYHDVIVPLLIDAMKAKELNRNDPEVVFSMLMNAISTTVSYSHVLQAFSSLPDRRGDFKRAVLGTTLSMLGYL</sequence>